<evidence type="ECO:0000313" key="2">
    <source>
        <dbReference type="EMBL" id="CEG59015.1"/>
    </source>
</evidence>
<accession>A0A098GAG6</accession>
<reference evidence="3" key="1">
    <citation type="submission" date="2014-09" db="EMBL/GenBank/DDBJ databases">
        <authorList>
            <person name="Gomez-Valero L."/>
        </authorList>
    </citation>
    <scope>NUCLEOTIDE SEQUENCE [LARGE SCALE GENOMIC DNA]</scope>
    <source>
        <strain evidence="3">ATCC700992</strain>
    </source>
</reference>
<proteinExistence type="predicted"/>
<protein>
    <submittedName>
        <fullName evidence="2">Uncharacterized protein</fullName>
    </submittedName>
</protein>
<feature type="region of interest" description="Disordered" evidence="1">
    <location>
        <begin position="232"/>
        <end position="256"/>
    </location>
</feature>
<dbReference type="Proteomes" id="UP000032430">
    <property type="component" value="Chromosome I"/>
</dbReference>
<dbReference type="EMBL" id="LN614827">
    <property type="protein sequence ID" value="CEG59015.1"/>
    <property type="molecule type" value="Genomic_DNA"/>
</dbReference>
<evidence type="ECO:0000256" key="1">
    <source>
        <dbReference type="SAM" id="MobiDB-lite"/>
    </source>
</evidence>
<dbReference type="RefSeq" id="WP_045097218.1">
    <property type="nucleotide sequence ID" value="NZ_LN614827.1"/>
</dbReference>
<gene>
    <name evidence="2" type="ORF">LFA_3690</name>
</gene>
<keyword evidence="3" id="KW-1185">Reference proteome</keyword>
<evidence type="ECO:0000313" key="3">
    <source>
        <dbReference type="Proteomes" id="UP000032430"/>
    </source>
</evidence>
<organism evidence="2 3">
    <name type="scientific">Legionella fallonii LLAP-10</name>
    <dbReference type="NCBI Taxonomy" id="1212491"/>
    <lineage>
        <taxon>Bacteria</taxon>
        <taxon>Pseudomonadati</taxon>
        <taxon>Pseudomonadota</taxon>
        <taxon>Gammaproteobacteria</taxon>
        <taxon>Legionellales</taxon>
        <taxon>Legionellaceae</taxon>
        <taxon>Legionella</taxon>
    </lineage>
</organism>
<sequence length="256" mass="28374">MYHFKNKDRITIYENSARDMTVVQGNSTVIYPFYKSSGHNSQSDQTWFPWMGYFDLHPGQKNQLYMVKPNTQSMSASSIAIIQKYLGAGDKATNFISRMGNDEALAISCSLGGGEWHKYPKFREEIITADATKSYIKLLELESVKKMVLKAPKTNAPVSFKGKGCSGEAMEVQAAMATAMENVVSKETPKFVSAYSVQDKKRFPKTNELAGIAELSHAKAIRDSYISKLSSMKKLSSPQPQDSEALKSSVRLGPGK</sequence>
<name>A0A098GAG6_9GAMM</name>
<dbReference type="KEGG" id="lfa:LFA_3690"/>
<dbReference type="OrthoDB" id="5652887at2"/>
<dbReference type="AlphaFoldDB" id="A0A098GAG6"/>
<dbReference type="HOGENOM" id="CLU_1089013_0_0_6"/>